<gene>
    <name evidence="2" type="ORF">GCM10011503_32130</name>
</gene>
<dbReference type="Pfam" id="PF13469">
    <property type="entry name" value="Sulfotransfer_3"/>
    <property type="match status" value="1"/>
</dbReference>
<keyword evidence="1" id="KW-0808">Transferase</keyword>
<dbReference type="Proteomes" id="UP000628854">
    <property type="component" value="Unassembled WGS sequence"/>
</dbReference>
<dbReference type="InterPro" id="IPR011990">
    <property type="entry name" value="TPR-like_helical_dom_sf"/>
</dbReference>
<accession>A0ABQ1K283</accession>
<dbReference type="Gene3D" id="3.40.50.300">
    <property type="entry name" value="P-loop containing nucleotide triphosphate hydrolases"/>
    <property type="match status" value="1"/>
</dbReference>
<dbReference type="InterPro" id="IPR019734">
    <property type="entry name" value="TPR_rpt"/>
</dbReference>
<evidence type="ECO:0008006" key="4">
    <source>
        <dbReference type="Google" id="ProtNLM"/>
    </source>
</evidence>
<comment type="caution">
    <text evidence="2">The sequence shown here is derived from an EMBL/GenBank/DDBJ whole genome shotgun (WGS) entry which is preliminary data.</text>
</comment>
<organism evidence="2 3">
    <name type="scientific">Henriciella pelagia</name>
    <dbReference type="NCBI Taxonomy" id="1977912"/>
    <lineage>
        <taxon>Bacteria</taxon>
        <taxon>Pseudomonadati</taxon>
        <taxon>Pseudomonadota</taxon>
        <taxon>Alphaproteobacteria</taxon>
        <taxon>Hyphomonadales</taxon>
        <taxon>Hyphomonadaceae</taxon>
        <taxon>Henriciella</taxon>
    </lineage>
</organism>
<dbReference type="SMART" id="SM00028">
    <property type="entry name" value="TPR"/>
    <property type="match status" value="3"/>
</dbReference>
<evidence type="ECO:0000313" key="2">
    <source>
        <dbReference type="EMBL" id="GGB80902.1"/>
    </source>
</evidence>
<dbReference type="Pfam" id="PF14559">
    <property type="entry name" value="TPR_19"/>
    <property type="match status" value="1"/>
</dbReference>
<dbReference type="InterPro" id="IPR026634">
    <property type="entry name" value="TPST-like"/>
</dbReference>
<dbReference type="SUPFAM" id="SSF52540">
    <property type="entry name" value="P-loop containing nucleoside triphosphate hydrolases"/>
    <property type="match status" value="1"/>
</dbReference>
<reference evidence="3" key="1">
    <citation type="journal article" date="2019" name="Int. J. Syst. Evol. Microbiol.">
        <title>The Global Catalogue of Microorganisms (GCM) 10K type strain sequencing project: providing services to taxonomists for standard genome sequencing and annotation.</title>
        <authorList>
            <consortium name="The Broad Institute Genomics Platform"/>
            <consortium name="The Broad Institute Genome Sequencing Center for Infectious Disease"/>
            <person name="Wu L."/>
            <person name="Ma J."/>
        </authorList>
    </citation>
    <scope>NUCLEOTIDE SEQUENCE [LARGE SCALE GENOMIC DNA]</scope>
    <source>
        <strain evidence="3">CGMCC 1.15928</strain>
    </source>
</reference>
<name>A0ABQ1K283_9PROT</name>
<dbReference type="PANTHER" id="PTHR12788">
    <property type="entry name" value="PROTEIN-TYROSINE SULFOTRANSFERASE 2"/>
    <property type="match status" value="1"/>
</dbReference>
<keyword evidence="3" id="KW-1185">Reference proteome</keyword>
<dbReference type="InterPro" id="IPR027417">
    <property type="entry name" value="P-loop_NTPase"/>
</dbReference>
<sequence>MQQRRFDQARQVAEGMLRQYPGHPRAAFTLAHLARARGDSEACMALLDTALEHSPANLTLRNILVFALEDCGAYARALEAARQIVEIEERFEAVMTLATLLLRYGQNEELLAACDRAEALSGGHSLRISDVDLVRGQALRILGRREDSVAAFRRCLQNNPRNGDAAWALADLKTHDFSGEDQNAITAILADPRSDRQQQCVASFALAKASEANGDWDATMALYHRANQLKPDVPFNPDAFEQAVDRMIAEMTPDALSAQAEDVAGPTPIFIIGLPRSGSTLVEQILASHSQIEATMEQPVLPSVKRAAHRLCAERYGSDYLAALGRLSVSDLSGLGDRYIRESALFRREGAAFFTDKMPFNFEHVGLIHKILPRAVVIDIRRNPLDCGFSLYRQYFAQGTSFSYDLGHIGRYYNGYLKLMDHWQSVLPGRVLPVQFEELVADPEGAIRRMLDHVGVPFEAACLNFHETDRAVRTASSEQVRQPMNTKGIGAWKKVETHLQPLKAALGPDTLERFRAFLGE</sequence>
<dbReference type="SUPFAM" id="SSF48452">
    <property type="entry name" value="TPR-like"/>
    <property type="match status" value="1"/>
</dbReference>
<evidence type="ECO:0000256" key="1">
    <source>
        <dbReference type="ARBA" id="ARBA00022679"/>
    </source>
</evidence>
<dbReference type="PANTHER" id="PTHR12788:SF10">
    <property type="entry name" value="PROTEIN-TYROSINE SULFOTRANSFERASE"/>
    <property type="match status" value="1"/>
</dbReference>
<dbReference type="EMBL" id="BMKF01000003">
    <property type="protein sequence ID" value="GGB80902.1"/>
    <property type="molecule type" value="Genomic_DNA"/>
</dbReference>
<dbReference type="Gene3D" id="1.25.40.10">
    <property type="entry name" value="Tetratricopeptide repeat domain"/>
    <property type="match status" value="2"/>
</dbReference>
<protein>
    <recommendedName>
        <fullName evidence="4">Sulfotransferase family protein</fullName>
    </recommendedName>
</protein>
<evidence type="ECO:0000313" key="3">
    <source>
        <dbReference type="Proteomes" id="UP000628854"/>
    </source>
</evidence>
<proteinExistence type="predicted"/>